<keyword evidence="3" id="KW-1185">Reference proteome</keyword>
<name>A0A7G2DDA8_9EURY</name>
<dbReference type="EMBL" id="LR881183">
    <property type="protein sequence ID" value="CAD5245143.1"/>
    <property type="molecule type" value="Genomic_DNA"/>
</dbReference>
<protein>
    <submittedName>
        <fullName evidence="2">Uncharacterized protein</fullName>
    </submittedName>
</protein>
<evidence type="ECO:0000313" key="2">
    <source>
        <dbReference type="EMBL" id="CAD5245143.1"/>
    </source>
</evidence>
<keyword evidence="1" id="KW-0812">Transmembrane</keyword>
<evidence type="ECO:0000256" key="1">
    <source>
        <dbReference type="SAM" id="Phobius"/>
    </source>
</evidence>
<keyword evidence="1" id="KW-1133">Transmembrane helix</keyword>
<dbReference type="AlphaFoldDB" id="A0A7G2DDA8"/>
<reference evidence="2 3" key="1">
    <citation type="submission" date="2020-09" db="EMBL/GenBank/DDBJ databases">
        <authorList>
            <person name="Courtine D."/>
        </authorList>
    </citation>
    <scope>NUCLEOTIDE SEQUENCE [LARGE SCALE GENOMIC DNA]</scope>
    <source>
        <strain evidence="2 3">IRI35c</strain>
    </source>
</reference>
<dbReference type="KEGG" id="tcq:TIRI35C_1989"/>
<dbReference type="Proteomes" id="UP000516304">
    <property type="component" value="Chromosome TIRI35C"/>
</dbReference>
<evidence type="ECO:0000313" key="3">
    <source>
        <dbReference type="Proteomes" id="UP000516304"/>
    </source>
</evidence>
<keyword evidence="1" id="KW-0472">Membrane</keyword>
<proteinExistence type="predicted"/>
<feature type="transmembrane region" description="Helical" evidence="1">
    <location>
        <begin position="323"/>
        <end position="342"/>
    </location>
</feature>
<sequence>MKKYLTFFIVFFLVSTPFTQLSQASRVPYWFKEGTYIKYAVKMPEHPGKHEVNVFPVWPPLLPKDAYAKIKEAYEGTSGLVKMDNNSIVPLLVRGDSYLTFEILDVTNKTALVKVTLEMNNVSASPEEILPRLILSKILILNLSDTTYYEEDGTPIGSPMFFIDLTNPPMKGEHLLSQAFMKKYHLRGDNIVVTNVSFAWMEDKTLHTHYRDFLPPYIYIEGRSKYLVYDLNTGSRVETITQMIYDIDTGILITTLFCDAAPELVSLGVIDSSPLDRVNSRKLERLIEKGKDDREWWAQGFNLYDTNVKFPETSSSKTPSTGMRHFFATSLALLVLTAFLNWRWRRR</sequence>
<gene>
    <name evidence="2" type="ORF">TIRI35C_1989</name>
</gene>
<organism evidence="2 3">
    <name type="scientific">Thermococcus camini</name>
    <dbReference type="NCBI Taxonomy" id="2016373"/>
    <lineage>
        <taxon>Archaea</taxon>
        <taxon>Methanobacteriati</taxon>
        <taxon>Methanobacteriota</taxon>
        <taxon>Thermococci</taxon>
        <taxon>Thermococcales</taxon>
        <taxon>Thermococcaceae</taxon>
        <taxon>Thermococcus</taxon>
    </lineage>
</organism>
<accession>A0A7G2DDA8</accession>